<dbReference type="PANTHER" id="PTHR12905">
    <property type="entry name" value="METALLOPHOSPHOESTERASE"/>
    <property type="match status" value="1"/>
</dbReference>
<accession>A0A7C8JS16</accession>
<name>A0A7C8JS16_ORBOL</name>
<feature type="region of interest" description="Disordered" evidence="1">
    <location>
        <begin position="966"/>
        <end position="988"/>
    </location>
</feature>
<dbReference type="GO" id="GO:0016787">
    <property type="term" value="F:hydrolase activity"/>
    <property type="evidence" value="ECO:0007669"/>
    <property type="project" value="InterPro"/>
</dbReference>
<evidence type="ECO:0000313" key="4">
    <source>
        <dbReference type="EMBL" id="KAF3135163.1"/>
    </source>
</evidence>
<dbReference type="Gene3D" id="3.60.21.10">
    <property type="match status" value="1"/>
</dbReference>
<reference evidence="4 5" key="1">
    <citation type="submission" date="2019-06" db="EMBL/GenBank/DDBJ databases">
        <authorList>
            <person name="Palmer J.M."/>
        </authorList>
    </citation>
    <scope>NUCLEOTIDE SEQUENCE [LARGE SCALE GENOMIC DNA]</scope>
    <source>
        <strain evidence="4 5">TWF703</strain>
    </source>
</reference>
<sequence>MSTKKTRKTRFICMGDTHNLSPYQGGFKVPKGDVLIHAGDMTKQGTYAELKKTVDWIERLVKEGVVEKAIVIAGNHELTLDPPFYTSYGHNWHTQDPQDSDTCLSLFAPPALHPSITFLNHSSAHITLTSPTGPGTHFKIFGSPYTPIHITKVNELCEGSRWAFQYPPFPATRSEEIWDDIPADTDVLITHGPPYSHLDGWPISIGRHGSVETHKGCEGLRRACWKIRPKLHVFGHIHEGRGVQRVMWRDGKHVVGIEEGCACSYLEAEEEGDKLRITSPSSGEVDEEGRLSIGTRQMAEKVEGFTHDHAQMEWIDPGAVDERISGKMSVVDVTKRTRMFGGVGLREGETLMVNASIMRSAWPYKGVNKVVVVDMDLEVWNGETGHSTDVMGIPQLLQNLERVEKPKSKVFPKTSGSGDDPPRPAAVIDGSALAHHIFNRYVKSLSKEERIPSVLGFDYTAYQKIVINWLEKLETTITCLSRLRTLSPSVIDLTKGGWNPSPPFIIAAFSTAIRRHETFGRVLKTVAGEADAFCAAAAATAIAAAGTGGEGRISVVFTGDSDLVVYPHSQYSRVGILDDVHFEYTPDEGLKVKVLLWSPWDIERKLGGGNSERNRKGDEPAMRIMKFAWCLVIKDVSRISKVVTSGKGDGLGSVKVGGEFREQYLLPDVGKVVDERLEGVLDSRAAEVVYASPRFRGLCHPPVKESGKEAEVYLPVLLEDVTKSSVWSIGRETRKLAYQILFGMNALVVEVHRKGEAVNRSFLTLAKEDEGSILGGEFGEGLNGLVVGVILEIVRGYLEKNIDITDNDLIALLAAVTTSPGHEESLPTVTAIHWTWPRAHLLSQFMAGVWSLYLLQTVTNLPNDGVEIPETIDKSIFEKLKTFQSLLDIVDVNRFMAIYAITHHPKGMSKSAKKRAKKRPKISEGQQDISGFSAGIQGLINRMFEREVRGSVEGVLNIVREMRRRVDEDDEEDEGGGEVESYMGMTVG</sequence>
<proteinExistence type="predicted"/>
<feature type="domain" description="Calcineurin-like phosphoesterase" evidence="2">
    <location>
        <begin position="10"/>
        <end position="239"/>
    </location>
</feature>
<feature type="domain" description="Asteroid" evidence="3">
    <location>
        <begin position="502"/>
        <end position="757"/>
    </location>
</feature>
<evidence type="ECO:0000259" key="2">
    <source>
        <dbReference type="Pfam" id="PF00149"/>
    </source>
</evidence>
<dbReference type="CDD" id="cd07379">
    <property type="entry name" value="MPP_239FB"/>
    <property type="match status" value="1"/>
</dbReference>
<protein>
    <recommendedName>
        <fullName evidence="6">Calcineurin-like phosphoesterase domain-containing protein</fullName>
    </recommendedName>
</protein>
<dbReference type="Pfam" id="PF12813">
    <property type="entry name" value="XPG_I_2"/>
    <property type="match status" value="1"/>
</dbReference>
<dbReference type="PANTHER" id="PTHR12905:SF16">
    <property type="entry name" value="SER_THR PROTEIN PHOSPHATASE FAMILY PROTEIN (AFU_ORTHOLOGUE AFUA_1G06000)"/>
    <property type="match status" value="1"/>
</dbReference>
<dbReference type="InterPro" id="IPR039436">
    <property type="entry name" value="Asteroid_dom"/>
</dbReference>
<feature type="compositionally biased region" description="Acidic residues" evidence="1">
    <location>
        <begin position="968"/>
        <end position="977"/>
    </location>
</feature>
<organism evidence="4 5">
    <name type="scientific">Orbilia oligospora</name>
    <name type="common">Nematode-trapping fungus</name>
    <name type="synonym">Arthrobotrys oligospora</name>
    <dbReference type="NCBI Taxonomy" id="2813651"/>
    <lineage>
        <taxon>Eukaryota</taxon>
        <taxon>Fungi</taxon>
        <taxon>Dikarya</taxon>
        <taxon>Ascomycota</taxon>
        <taxon>Pezizomycotina</taxon>
        <taxon>Orbiliomycetes</taxon>
        <taxon>Orbiliales</taxon>
        <taxon>Orbiliaceae</taxon>
        <taxon>Orbilia</taxon>
    </lineage>
</organism>
<dbReference type="InterPro" id="IPR004843">
    <property type="entry name" value="Calcineurin-like_PHP"/>
</dbReference>
<dbReference type="InterPro" id="IPR029052">
    <property type="entry name" value="Metallo-depent_PP-like"/>
</dbReference>
<evidence type="ECO:0008006" key="6">
    <source>
        <dbReference type="Google" id="ProtNLM"/>
    </source>
</evidence>
<comment type="caution">
    <text evidence="4">The sequence shown here is derived from an EMBL/GenBank/DDBJ whole genome shotgun (WGS) entry which is preliminary data.</text>
</comment>
<dbReference type="InterPro" id="IPR051693">
    <property type="entry name" value="UPF0046_metallophosphoest"/>
</dbReference>
<evidence type="ECO:0000313" key="5">
    <source>
        <dbReference type="Proteomes" id="UP000480548"/>
    </source>
</evidence>
<dbReference type="Proteomes" id="UP000480548">
    <property type="component" value="Unassembled WGS sequence"/>
</dbReference>
<gene>
    <name evidence="4" type="ORF">TWF703_006076</name>
</gene>
<dbReference type="EMBL" id="WIQZ01000033">
    <property type="protein sequence ID" value="KAF3135163.1"/>
    <property type="molecule type" value="Genomic_DNA"/>
</dbReference>
<dbReference type="AlphaFoldDB" id="A0A7C8JS16"/>
<evidence type="ECO:0000259" key="3">
    <source>
        <dbReference type="Pfam" id="PF12813"/>
    </source>
</evidence>
<dbReference type="SUPFAM" id="SSF56300">
    <property type="entry name" value="Metallo-dependent phosphatases"/>
    <property type="match status" value="1"/>
</dbReference>
<evidence type="ECO:0000256" key="1">
    <source>
        <dbReference type="SAM" id="MobiDB-lite"/>
    </source>
</evidence>
<dbReference type="Pfam" id="PF00149">
    <property type="entry name" value="Metallophos"/>
    <property type="match status" value="1"/>
</dbReference>